<dbReference type="AlphaFoldDB" id="D6AIR3"/>
<evidence type="ECO:0000256" key="4">
    <source>
        <dbReference type="ARBA" id="ARBA00022842"/>
    </source>
</evidence>
<feature type="binding site" evidence="8">
    <location>
        <begin position="44"/>
        <end position="46"/>
    </location>
    <ligand>
        <name>S-adenosyl-L-methionine</name>
        <dbReference type="ChEBI" id="CHEBI:59789"/>
    </ligand>
</feature>
<dbReference type="GO" id="GO:0008616">
    <property type="term" value="P:tRNA queuosine(34) biosynthetic process"/>
    <property type="evidence" value="ECO:0007669"/>
    <property type="project" value="UniProtKB-UniRule"/>
</dbReference>
<reference evidence="11" key="1">
    <citation type="submission" date="2008-10" db="EMBL/GenBank/DDBJ databases">
        <authorList>
            <person name="Molnar K."/>
        </authorList>
    </citation>
    <scope>NUCLEOTIDE SEQUENCE [LARGE SCALE GENOMIC DNA]</scope>
    <source>
        <strain evidence="11">NRRL 15998</strain>
    </source>
</reference>
<dbReference type="EC" id="4.3.99.3" evidence="8"/>
<sequence>MGRVPAVSIVVNEIFGPTVQGEGPSAGRQCVFLRLGGCNLSCHWCDTPYTWDWKGTSDEKTAFDPRKELHNRDAGEVVEELLALGTGLVVISGGEPLSQQRRLRPVLKGLLEAGVTVEFETNGTVVPDDEIITPGVRFNVSPKLAHAGDPASKRIVPAALTKLAQTTDVAFKFVCRTTDDLDEVGTLQADFGISPIWIMPEGKNVAHISQHLSSLADEVVRRGWNLSTRLHVLAWGDKRGI</sequence>
<proteinExistence type="inferred from homology"/>
<dbReference type="SUPFAM" id="SSF102114">
    <property type="entry name" value="Radical SAM enzymes"/>
    <property type="match status" value="1"/>
</dbReference>
<feature type="binding site" evidence="8">
    <location>
        <position position="45"/>
    </location>
    <ligand>
        <name>[4Fe-4S] cluster</name>
        <dbReference type="ChEBI" id="CHEBI:49883"/>
        <note>4Fe-4S-S-AdoMet</note>
    </ligand>
</feature>
<reference evidence="11" key="2">
    <citation type="submission" date="2008-12" db="EMBL/GenBank/DDBJ databases">
        <title>Annotation of Streptomyces roseosporus strain NRRL 15998.</title>
        <authorList>
            <consortium name="The Broad Institute Genome Sequencing Platform"/>
            <consortium name="Broad Institute Microbial Sequencing Center"/>
            <person name="Fischbach M."/>
            <person name="Ward D."/>
            <person name="Young S."/>
            <person name="Kodira C.D."/>
            <person name="Zeng Q."/>
            <person name="Koehrsen M."/>
            <person name="Godfrey P."/>
            <person name="Alvarado L."/>
            <person name="Berlin A.M."/>
            <person name="Borenstein D."/>
            <person name="Chen Z."/>
            <person name="Engels R."/>
            <person name="Freedman E."/>
            <person name="Gellesch M."/>
            <person name="Goldberg J."/>
            <person name="Griggs A."/>
            <person name="Gujja S."/>
            <person name="Heiman D.I."/>
            <person name="Hepburn T.A."/>
            <person name="Howarth C."/>
            <person name="Jen D."/>
            <person name="Larson L."/>
            <person name="Lewis B."/>
            <person name="Mehta T."/>
            <person name="Park D."/>
            <person name="Pearson M."/>
            <person name="Roberts A."/>
            <person name="Saif S."/>
            <person name="Shea T.D."/>
            <person name="Shenoy N."/>
            <person name="Sisk P."/>
            <person name="Stolte C."/>
            <person name="Sykes S.N."/>
            <person name="Walk T."/>
            <person name="White J."/>
            <person name="Yandava C."/>
            <person name="Straight P."/>
            <person name="Clardy J."/>
            <person name="Hung D."/>
            <person name="Kolter R."/>
            <person name="Mekalanos J."/>
            <person name="Walker S."/>
            <person name="Walsh C.T."/>
            <person name="Wieland B.L.C."/>
            <person name="Ilzarbe M."/>
            <person name="Galagan J."/>
            <person name="Nusbaum C."/>
            <person name="Birren B."/>
        </authorList>
    </citation>
    <scope>NUCLEOTIDE SEQUENCE [LARGE SCALE GENOMIC DNA]</scope>
    <source>
        <strain evidence="11">NRRL 15998</strain>
    </source>
</reference>
<dbReference type="InterPro" id="IPR007197">
    <property type="entry name" value="rSAM"/>
</dbReference>
<dbReference type="SFLD" id="SFLDS00029">
    <property type="entry name" value="Radical_SAM"/>
    <property type="match status" value="1"/>
</dbReference>
<keyword evidence="4 8" id="KW-0460">Magnesium</keyword>
<feature type="binding site" evidence="8">
    <location>
        <begin position="19"/>
        <end position="21"/>
    </location>
    <ligand>
        <name>substrate</name>
    </ligand>
</feature>
<dbReference type="InterPro" id="IPR024924">
    <property type="entry name" value="7-CO-7-deazaguanine_synth-like"/>
</dbReference>
<dbReference type="PROSITE" id="PS51918">
    <property type="entry name" value="RADICAL_SAM"/>
    <property type="match status" value="1"/>
</dbReference>
<dbReference type="GO" id="GO:0000287">
    <property type="term" value="F:magnesium ion binding"/>
    <property type="evidence" value="ECO:0007669"/>
    <property type="project" value="UniProtKB-UniRule"/>
</dbReference>
<feature type="binding site" evidence="8">
    <location>
        <position position="42"/>
    </location>
    <ligand>
        <name>[4Fe-4S] cluster</name>
        <dbReference type="ChEBI" id="CHEBI:49883"/>
        <note>4Fe-4S-S-AdoMet</note>
    </ligand>
</feature>
<comment type="cofactor">
    <cofactor evidence="8">
        <name>S-adenosyl-L-methionine</name>
        <dbReference type="ChEBI" id="CHEBI:59789"/>
    </cofactor>
    <text evidence="8">Binds 1 S-adenosyl-L-methionine per subunit.</text>
</comment>
<name>D6AIR3_STRFL</name>
<comment type="cofactor">
    <cofactor evidence="8">
        <name>Mg(2+)</name>
        <dbReference type="ChEBI" id="CHEBI:18420"/>
    </cofactor>
</comment>
<evidence type="ECO:0000256" key="5">
    <source>
        <dbReference type="ARBA" id="ARBA00023004"/>
    </source>
</evidence>
<comment type="cofactor">
    <cofactor evidence="8">
        <name>[4Fe-4S] cluster</name>
        <dbReference type="ChEBI" id="CHEBI:49883"/>
    </cofactor>
    <text evidence="8">Binds 1 [4Fe-4S] cluster. The cluster is coordinated with 3 cysteines and an exchangeable S-adenosyl-L-methionine.</text>
</comment>
<dbReference type="InterPro" id="IPR013785">
    <property type="entry name" value="Aldolase_TIM"/>
</dbReference>
<comment type="similarity">
    <text evidence="8">Belongs to the radical SAM superfamily. 7-carboxy-7-deazaguanine synthase family.</text>
</comment>
<feature type="binding site" evidence="8">
    <location>
        <position position="94"/>
    </location>
    <ligand>
        <name>S-adenosyl-L-methionine</name>
        <dbReference type="ChEBI" id="CHEBI:59789"/>
    </ligand>
</feature>
<organism evidence="10 11">
    <name type="scientific">Streptomyces filamentosus NRRL 15998</name>
    <dbReference type="NCBI Taxonomy" id="457431"/>
    <lineage>
        <taxon>Bacteria</taxon>
        <taxon>Bacillati</taxon>
        <taxon>Actinomycetota</taxon>
        <taxon>Actinomycetes</taxon>
        <taxon>Kitasatosporales</taxon>
        <taxon>Streptomycetaceae</taxon>
        <taxon>Streptomyces</taxon>
    </lineage>
</organism>
<evidence type="ECO:0000256" key="6">
    <source>
        <dbReference type="ARBA" id="ARBA00023014"/>
    </source>
</evidence>
<keyword evidence="2 8" id="KW-0949">S-adenosyl-L-methionine</keyword>
<dbReference type="Gene3D" id="3.20.20.70">
    <property type="entry name" value="Aldolase class I"/>
    <property type="match status" value="1"/>
</dbReference>
<evidence type="ECO:0000256" key="2">
    <source>
        <dbReference type="ARBA" id="ARBA00022691"/>
    </source>
</evidence>
<keyword evidence="5 8" id="KW-0408">Iron</keyword>
<gene>
    <name evidence="8" type="primary">queE</name>
    <name evidence="10" type="ORF">SSGG_00405</name>
</gene>
<evidence type="ECO:0000313" key="10">
    <source>
        <dbReference type="EMBL" id="EFE73039.2"/>
    </source>
</evidence>
<keyword evidence="3 8" id="KW-0479">Metal-binding</keyword>
<evidence type="ECO:0000256" key="7">
    <source>
        <dbReference type="ARBA" id="ARBA00023239"/>
    </source>
</evidence>
<dbReference type="PIRSF" id="PIRSF000370">
    <property type="entry name" value="QueE"/>
    <property type="match status" value="1"/>
</dbReference>
<feature type="binding site" evidence="8">
    <location>
        <position position="92"/>
    </location>
    <ligand>
        <name>substrate</name>
    </ligand>
</feature>
<keyword evidence="1 8" id="KW-0004">4Fe-4S</keyword>
<dbReference type="Pfam" id="PF04055">
    <property type="entry name" value="Radical_SAM"/>
    <property type="match status" value="1"/>
</dbReference>
<keyword evidence="8" id="KW-0671">Queuosine biosynthesis</keyword>
<dbReference type="InterPro" id="IPR058240">
    <property type="entry name" value="rSAM_sf"/>
</dbReference>
<evidence type="ECO:0000259" key="9">
    <source>
        <dbReference type="PROSITE" id="PS51918"/>
    </source>
</evidence>
<dbReference type="EMBL" id="DS999644">
    <property type="protein sequence ID" value="EFE73039.2"/>
    <property type="molecule type" value="Genomic_DNA"/>
</dbReference>
<feature type="binding site" evidence="8">
    <location>
        <position position="47"/>
    </location>
    <ligand>
        <name>Mg(2+)</name>
        <dbReference type="ChEBI" id="CHEBI:18420"/>
    </ligand>
</feature>
<dbReference type="GO" id="GO:0051539">
    <property type="term" value="F:4 iron, 4 sulfur cluster binding"/>
    <property type="evidence" value="ECO:0007669"/>
    <property type="project" value="UniProtKB-UniRule"/>
</dbReference>
<comment type="pathway">
    <text evidence="8">Purine metabolism; 7-cyano-7-deazaguanine biosynthesis.</text>
</comment>
<dbReference type="GO" id="GO:0016840">
    <property type="term" value="F:carbon-nitrogen lyase activity"/>
    <property type="evidence" value="ECO:0007669"/>
    <property type="project" value="UniProtKB-UniRule"/>
</dbReference>
<dbReference type="HAMAP" id="MF_00917">
    <property type="entry name" value="QueE"/>
    <property type="match status" value="1"/>
</dbReference>
<dbReference type="GO" id="GO:1904047">
    <property type="term" value="F:S-adenosyl-L-methionine binding"/>
    <property type="evidence" value="ECO:0007669"/>
    <property type="project" value="UniProtKB-UniRule"/>
</dbReference>
<evidence type="ECO:0000256" key="8">
    <source>
        <dbReference type="HAMAP-Rule" id="MF_00917"/>
    </source>
</evidence>
<protein>
    <recommendedName>
        <fullName evidence="8">7-carboxy-7-deazaguanine synthase</fullName>
        <shortName evidence="8">CDG synthase</shortName>
        <ecNumber evidence="8">4.3.99.3</ecNumber>
    </recommendedName>
    <alternativeName>
        <fullName evidence="8">Queuosine biosynthesis protein QueE</fullName>
    </alternativeName>
</protein>
<dbReference type="CDD" id="cd01335">
    <property type="entry name" value="Radical_SAM"/>
    <property type="match status" value="1"/>
</dbReference>
<feature type="binding site" evidence="8">
    <location>
        <position position="38"/>
    </location>
    <ligand>
        <name>[4Fe-4S] cluster</name>
        <dbReference type="ChEBI" id="CHEBI:49883"/>
        <note>4Fe-4S-S-AdoMet</note>
    </ligand>
</feature>
<comment type="function">
    <text evidence="8">Catalyzes the complex heterocyclic radical-mediated conversion of 6-carboxy-5,6,7,8-tetrahydropterin (CPH4) to 7-carboxy-7-deazaguanine (CDG), a step common to the biosynthetic pathways of all 7-deazapurine-containing compounds.</text>
</comment>
<evidence type="ECO:0000256" key="1">
    <source>
        <dbReference type="ARBA" id="ARBA00022485"/>
    </source>
</evidence>
<dbReference type="PANTHER" id="PTHR42836:SF1">
    <property type="entry name" value="7-CARBOXY-7-DEAZAGUANINE SYNTHASE"/>
    <property type="match status" value="1"/>
</dbReference>
<feature type="domain" description="Radical SAM core" evidence="9">
    <location>
        <begin position="25"/>
        <end position="237"/>
    </location>
</feature>
<accession>D6AIR3</accession>
<comment type="catalytic activity">
    <reaction evidence="8">
        <text>6-carboxy-5,6,7,8-tetrahydropterin + H(+) = 7-carboxy-7-carbaguanine + NH4(+)</text>
        <dbReference type="Rhea" id="RHEA:27974"/>
        <dbReference type="ChEBI" id="CHEBI:15378"/>
        <dbReference type="ChEBI" id="CHEBI:28938"/>
        <dbReference type="ChEBI" id="CHEBI:61032"/>
        <dbReference type="ChEBI" id="CHEBI:61036"/>
        <dbReference type="EC" id="4.3.99.3"/>
    </reaction>
</comment>
<keyword evidence="6 8" id="KW-0411">Iron-sulfur</keyword>
<comment type="subunit">
    <text evidence="8">Homodimer.</text>
</comment>
<comment type="caution">
    <text evidence="8">Lacks conserved residue(s) required for the propagation of feature annotation.</text>
</comment>
<keyword evidence="7 8" id="KW-0456">Lyase</keyword>
<feature type="binding site" evidence="8">
    <location>
        <position position="34"/>
    </location>
    <ligand>
        <name>substrate</name>
    </ligand>
</feature>
<feature type="binding site" evidence="8">
    <location>
        <begin position="141"/>
        <end position="143"/>
    </location>
    <ligand>
        <name>S-adenosyl-L-methionine</name>
        <dbReference type="ChEBI" id="CHEBI:59789"/>
    </ligand>
</feature>
<evidence type="ECO:0000256" key="3">
    <source>
        <dbReference type="ARBA" id="ARBA00022723"/>
    </source>
</evidence>
<dbReference type="Proteomes" id="UP000003986">
    <property type="component" value="Unassembled WGS sequence"/>
</dbReference>
<dbReference type="UniPathway" id="UPA00391"/>
<evidence type="ECO:0000313" key="11">
    <source>
        <dbReference type="Proteomes" id="UP000003986"/>
    </source>
</evidence>
<dbReference type="PANTHER" id="PTHR42836">
    <property type="entry name" value="7-CARBOXY-7-DEAZAGUANINE SYNTHASE"/>
    <property type="match status" value="1"/>
</dbReference>